<protein>
    <submittedName>
        <fullName evidence="2">Uncharacterized protein</fullName>
    </submittedName>
</protein>
<evidence type="ECO:0000256" key="1">
    <source>
        <dbReference type="SAM" id="Phobius"/>
    </source>
</evidence>
<dbReference type="AlphaFoldDB" id="A0A1W6LMQ1"/>
<gene>
    <name evidence="2" type="ORF">STSP1_01450</name>
</gene>
<feature type="transmembrane region" description="Helical" evidence="1">
    <location>
        <begin position="93"/>
        <end position="115"/>
    </location>
</feature>
<feature type="transmembrane region" description="Helical" evidence="1">
    <location>
        <begin position="21"/>
        <end position="43"/>
    </location>
</feature>
<proteinExistence type="predicted"/>
<keyword evidence="3" id="KW-1185">Reference proteome</keyword>
<dbReference type="Proteomes" id="UP000193334">
    <property type="component" value="Chromosome"/>
</dbReference>
<keyword evidence="1" id="KW-0812">Transmembrane</keyword>
<dbReference type="STRING" id="1941349.STSP1_01450"/>
<dbReference type="RefSeq" id="WP_085755730.1">
    <property type="nucleotide sequence ID" value="NZ_CP021023.1"/>
</dbReference>
<dbReference type="EMBL" id="CP021023">
    <property type="protein sequence ID" value="ARN57055.1"/>
    <property type="molecule type" value="Genomic_DNA"/>
</dbReference>
<reference evidence="3" key="1">
    <citation type="submission" date="2017-04" db="EMBL/GenBank/DDBJ databases">
        <title>Comparative genomics and description of representatives of a novel lineage of planctomycetes thriving in anoxic sediments.</title>
        <authorList>
            <person name="Spring S."/>
            <person name="Bunk B."/>
            <person name="Sproer C."/>
        </authorList>
    </citation>
    <scope>NUCLEOTIDE SEQUENCE [LARGE SCALE GENOMIC DNA]</scope>
    <source>
        <strain evidence="3">ST-PulAB-D4</strain>
    </source>
</reference>
<organism evidence="2 3">
    <name type="scientific">Sedimentisphaera salicampi</name>
    <dbReference type="NCBI Taxonomy" id="1941349"/>
    <lineage>
        <taxon>Bacteria</taxon>
        <taxon>Pseudomonadati</taxon>
        <taxon>Planctomycetota</taxon>
        <taxon>Phycisphaerae</taxon>
        <taxon>Sedimentisphaerales</taxon>
        <taxon>Sedimentisphaeraceae</taxon>
        <taxon>Sedimentisphaera</taxon>
    </lineage>
</organism>
<feature type="transmembrane region" description="Helical" evidence="1">
    <location>
        <begin position="55"/>
        <end position="81"/>
    </location>
</feature>
<evidence type="ECO:0000313" key="3">
    <source>
        <dbReference type="Proteomes" id="UP000193334"/>
    </source>
</evidence>
<accession>A0A1W6LMQ1</accession>
<keyword evidence="1" id="KW-1133">Transmembrane helix</keyword>
<evidence type="ECO:0000313" key="2">
    <source>
        <dbReference type="EMBL" id="ARN57055.1"/>
    </source>
</evidence>
<feature type="transmembrane region" description="Helical" evidence="1">
    <location>
        <begin position="127"/>
        <end position="151"/>
    </location>
</feature>
<dbReference type="KEGG" id="pbp:STSP1_01450"/>
<sequence>MKNSENNTNAASLAAATSIRTLKFIIGTVLGLVGSGFTTLFFLRSTQGCLDDFTMLIVYLIRIIFLYLICLAGAGAFKLVFRKSRFLIVYDSAILYFLFALLFGTAASLLHEGILLLSMDYEGGEGVWLIASGIFSGFAVFAGLTYIFSVFKKAWADSKAEDV</sequence>
<name>A0A1W6LMQ1_9BACT</name>
<keyword evidence="1" id="KW-0472">Membrane</keyword>